<dbReference type="OrthoDB" id="244495at2759"/>
<proteinExistence type="predicted"/>
<dbReference type="PANTHER" id="PTHR15615:SF27">
    <property type="entry name" value="PHO85 CYCLIN CLG1"/>
    <property type="match status" value="1"/>
</dbReference>
<dbReference type="Gene3D" id="1.10.472.10">
    <property type="entry name" value="Cyclin-like"/>
    <property type="match status" value="1"/>
</dbReference>
<dbReference type="GO" id="GO:0000307">
    <property type="term" value="C:cyclin-dependent protein kinase holoenzyme complex"/>
    <property type="evidence" value="ECO:0007669"/>
    <property type="project" value="TreeGrafter"/>
</dbReference>
<dbReference type="GO" id="GO:0005634">
    <property type="term" value="C:nucleus"/>
    <property type="evidence" value="ECO:0007669"/>
    <property type="project" value="TreeGrafter"/>
</dbReference>
<dbReference type="InterPro" id="IPR013922">
    <property type="entry name" value="Cyclin_PHO80-like"/>
</dbReference>
<dbReference type="EMBL" id="ML991783">
    <property type="protein sequence ID" value="KAF2236842.1"/>
    <property type="molecule type" value="Genomic_DNA"/>
</dbReference>
<dbReference type="GO" id="GO:0016538">
    <property type="term" value="F:cyclin-dependent protein serine/threonine kinase regulator activity"/>
    <property type="evidence" value="ECO:0007669"/>
    <property type="project" value="TreeGrafter"/>
</dbReference>
<reference evidence="2" key="1">
    <citation type="journal article" date="2020" name="Stud. Mycol.">
        <title>101 Dothideomycetes genomes: a test case for predicting lifestyles and emergence of pathogens.</title>
        <authorList>
            <person name="Haridas S."/>
            <person name="Albert R."/>
            <person name="Binder M."/>
            <person name="Bloem J."/>
            <person name="Labutti K."/>
            <person name="Salamov A."/>
            <person name="Andreopoulos B."/>
            <person name="Baker S."/>
            <person name="Barry K."/>
            <person name="Bills G."/>
            <person name="Bluhm B."/>
            <person name="Cannon C."/>
            <person name="Castanera R."/>
            <person name="Culley D."/>
            <person name="Daum C."/>
            <person name="Ezra D."/>
            <person name="Gonzalez J."/>
            <person name="Henrissat B."/>
            <person name="Kuo A."/>
            <person name="Liang C."/>
            <person name="Lipzen A."/>
            <person name="Lutzoni F."/>
            <person name="Magnuson J."/>
            <person name="Mondo S."/>
            <person name="Nolan M."/>
            <person name="Ohm R."/>
            <person name="Pangilinan J."/>
            <person name="Park H.-J."/>
            <person name="Ramirez L."/>
            <person name="Alfaro M."/>
            <person name="Sun H."/>
            <person name="Tritt A."/>
            <person name="Yoshinaga Y."/>
            <person name="Zwiers L.-H."/>
            <person name="Turgeon B."/>
            <person name="Goodwin S."/>
            <person name="Spatafora J."/>
            <person name="Crous P."/>
            <person name="Grigoriev I."/>
        </authorList>
    </citation>
    <scope>NUCLEOTIDE SEQUENCE</scope>
    <source>
        <strain evidence="2">Tuck. ex Michener</strain>
    </source>
</reference>
<evidence type="ECO:0000313" key="3">
    <source>
        <dbReference type="Proteomes" id="UP000800092"/>
    </source>
</evidence>
<dbReference type="CDD" id="cd20557">
    <property type="entry name" value="CYCLIN_ScPCL1-like"/>
    <property type="match status" value="1"/>
</dbReference>
<evidence type="ECO:0008006" key="4">
    <source>
        <dbReference type="Google" id="ProtNLM"/>
    </source>
</evidence>
<feature type="compositionally biased region" description="Polar residues" evidence="1">
    <location>
        <begin position="368"/>
        <end position="381"/>
    </location>
</feature>
<dbReference type="InterPro" id="IPR036915">
    <property type="entry name" value="Cyclin-like_sf"/>
</dbReference>
<organism evidence="2 3">
    <name type="scientific">Viridothelium virens</name>
    <name type="common">Speckled blister lichen</name>
    <name type="synonym">Trypethelium virens</name>
    <dbReference type="NCBI Taxonomy" id="1048519"/>
    <lineage>
        <taxon>Eukaryota</taxon>
        <taxon>Fungi</taxon>
        <taxon>Dikarya</taxon>
        <taxon>Ascomycota</taxon>
        <taxon>Pezizomycotina</taxon>
        <taxon>Dothideomycetes</taxon>
        <taxon>Dothideomycetes incertae sedis</taxon>
        <taxon>Trypetheliales</taxon>
        <taxon>Trypetheliaceae</taxon>
        <taxon>Viridothelium</taxon>
    </lineage>
</organism>
<feature type="region of interest" description="Disordered" evidence="1">
    <location>
        <begin position="1"/>
        <end position="22"/>
    </location>
</feature>
<keyword evidence="3" id="KW-1185">Reference proteome</keyword>
<dbReference type="GO" id="GO:0019901">
    <property type="term" value="F:protein kinase binding"/>
    <property type="evidence" value="ECO:0007669"/>
    <property type="project" value="InterPro"/>
</dbReference>
<dbReference type="Proteomes" id="UP000800092">
    <property type="component" value="Unassembled WGS sequence"/>
</dbReference>
<sequence>MPSSAPRAAMSGQPSPAPSEFVPYNATNTNGPIGQPQFQPSTFPTSFSAAGSEGGGYGTVDRFNHGSALHHQLGIREKFHDAAHFNDESNRLAPLTGYHEPMGAPLLPPMQIVGRASGDAGPQVHGLPEQRPQSDQELNEESAAGGVSPVLDYEMATMVTYVTEMAQKLINPAAPSSASFENWVRQVLVATRLPSATISMAFFYLAVRMSRMDKSQHDLTDQAQLYRLVIVAFMLGSKFLDDNTFINKSWAQVSKIDVHELSTLEREWLRDIVWTLHCDPHAENGYNVWRDHWKTYEKELEAQKALWARWPLYNAPVQQAQLMDRAWPNPSLHAQRSGNSSFSDYGNAISQPLYPANSLDPWYRRSENPPSSTMSMGSTGPEQYGGPSVWGPPGSRYGASRWPQVQSQQNRAYSQSASTNYSHLNSWFGHRSGYNSMYSSSRQPISYFGNPGYRMQSVMG</sequence>
<feature type="region of interest" description="Disordered" evidence="1">
    <location>
        <begin position="360"/>
        <end position="390"/>
    </location>
</feature>
<gene>
    <name evidence="2" type="ORF">EV356DRAFT_512589</name>
</gene>
<protein>
    <recommendedName>
        <fullName evidence="4">Cyclin-like protein</fullName>
    </recommendedName>
</protein>
<evidence type="ECO:0000313" key="2">
    <source>
        <dbReference type="EMBL" id="KAF2236842.1"/>
    </source>
</evidence>
<dbReference type="PANTHER" id="PTHR15615">
    <property type="match status" value="1"/>
</dbReference>
<dbReference type="SUPFAM" id="SSF47954">
    <property type="entry name" value="Cyclin-like"/>
    <property type="match status" value="1"/>
</dbReference>
<accession>A0A6A6HG14</accession>
<dbReference type="AlphaFoldDB" id="A0A6A6HG14"/>
<feature type="region of interest" description="Disordered" evidence="1">
    <location>
        <begin position="113"/>
        <end position="144"/>
    </location>
</feature>
<name>A0A6A6HG14_VIRVR</name>
<evidence type="ECO:0000256" key="1">
    <source>
        <dbReference type="SAM" id="MobiDB-lite"/>
    </source>
</evidence>
<dbReference type="Pfam" id="PF08613">
    <property type="entry name" value="Cyclin"/>
    <property type="match status" value="1"/>
</dbReference>